<dbReference type="OrthoDB" id="9794954at2"/>
<dbReference type="InterPro" id="IPR051460">
    <property type="entry name" value="HdrC_iron-sulfur_subunit"/>
</dbReference>
<dbReference type="EMBL" id="AP014945">
    <property type="protein sequence ID" value="BAU24118.1"/>
    <property type="molecule type" value="Genomic_DNA"/>
</dbReference>
<dbReference type="PANTHER" id="PTHR43255">
    <property type="entry name" value="IRON-SULFUR-BINDING OXIDOREDUCTASE FADF-RELATED-RELATED"/>
    <property type="match status" value="1"/>
</dbReference>
<feature type="domain" description="4Fe-4S ferredoxin-type" evidence="4">
    <location>
        <begin position="112"/>
        <end position="141"/>
    </location>
</feature>
<keyword evidence="1" id="KW-0479">Metal-binding</keyword>
<dbReference type="InterPro" id="IPR017900">
    <property type="entry name" value="4Fe4S_Fe_S_CS"/>
</dbReference>
<dbReference type="AlphaFoldDB" id="A0A0U4N496"/>
<evidence type="ECO:0000313" key="6">
    <source>
        <dbReference type="Proteomes" id="UP000068196"/>
    </source>
</evidence>
<dbReference type="GO" id="GO:0046872">
    <property type="term" value="F:metal ion binding"/>
    <property type="evidence" value="ECO:0007669"/>
    <property type="project" value="UniProtKB-KW"/>
</dbReference>
<dbReference type="Proteomes" id="UP000068196">
    <property type="component" value="Chromosome"/>
</dbReference>
<reference evidence="5 6" key="1">
    <citation type="journal article" date="2016" name="Int. J. Syst. Evol. Microbiol.">
        <title>Caldimicrobium thiodismutans sp. nov., a sulfur-disproportionating bacterium isolated from a hot spring, and emended description of the genus Caldimicrobium.</title>
        <authorList>
            <person name="Kojima H."/>
            <person name="Umezawa K."/>
            <person name="Fukui M."/>
        </authorList>
    </citation>
    <scope>NUCLEOTIDE SEQUENCE [LARGE SCALE GENOMIC DNA]</scope>
    <source>
        <strain evidence="5 6">TF1</strain>
    </source>
</reference>
<sequence>MITLSVNEGEVKGFVERVVTSYDQCFRCGACSGICPVKKTTKIFDPRKIVHLLLLGFMDKVLNEILWYCSQCGSCVPVCPMDVKPRDVIGALRNYALEKGLLDEEKLFELGVFARVNTQKCIVCLTCVRTCPFSAASIGNLGFAYIEPSKCRACGICVKECPARAIELKPKPEFLEVKAE</sequence>
<dbReference type="Pfam" id="PF00037">
    <property type="entry name" value="Fer4"/>
    <property type="match status" value="2"/>
</dbReference>
<gene>
    <name evidence="5" type="ORF">THC_1758</name>
</gene>
<proteinExistence type="predicted"/>
<dbReference type="Pfam" id="PF13183">
    <property type="entry name" value="Fer4_8"/>
    <property type="match status" value="1"/>
</dbReference>
<accession>A0A0U4N496</accession>
<dbReference type="InterPro" id="IPR009051">
    <property type="entry name" value="Helical_ferredxn"/>
</dbReference>
<dbReference type="GO" id="GO:0051536">
    <property type="term" value="F:iron-sulfur cluster binding"/>
    <property type="evidence" value="ECO:0007669"/>
    <property type="project" value="UniProtKB-KW"/>
</dbReference>
<evidence type="ECO:0000259" key="4">
    <source>
        <dbReference type="PROSITE" id="PS51379"/>
    </source>
</evidence>
<reference evidence="6" key="2">
    <citation type="journal article" date="2016" name="Int. J. Syst. Evol. Microbiol.">
        <title>Caldimicrobium thiodismutans sp. nov., a sulfur-disproportionating bacterium isolated from a hot spring.</title>
        <authorList>
            <person name="Kojima H."/>
            <person name="Umezawa K."/>
            <person name="Fukui M."/>
        </authorList>
    </citation>
    <scope>NUCLEOTIDE SEQUENCE [LARGE SCALE GENOMIC DNA]</scope>
    <source>
        <strain evidence="6">TF1</strain>
    </source>
</reference>
<feature type="domain" description="4Fe-4S ferredoxin-type" evidence="4">
    <location>
        <begin position="142"/>
        <end position="171"/>
    </location>
</feature>
<dbReference type="PROSITE" id="PS51379">
    <property type="entry name" value="4FE4S_FER_2"/>
    <property type="match status" value="4"/>
</dbReference>
<evidence type="ECO:0000256" key="2">
    <source>
        <dbReference type="ARBA" id="ARBA00023004"/>
    </source>
</evidence>
<keyword evidence="3" id="KW-0411">Iron-sulfur</keyword>
<evidence type="ECO:0000256" key="3">
    <source>
        <dbReference type="ARBA" id="ARBA00023014"/>
    </source>
</evidence>
<feature type="domain" description="4Fe-4S ferredoxin-type" evidence="4">
    <location>
        <begin position="16"/>
        <end position="46"/>
    </location>
</feature>
<keyword evidence="6" id="KW-1185">Reference proteome</keyword>
<dbReference type="PANTHER" id="PTHR43255:SF2">
    <property type="entry name" value="HETERODISULFIDE REDUCTASE RELATED PROTEIN"/>
    <property type="match status" value="1"/>
</dbReference>
<dbReference type="PROSITE" id="PS00198">
    <property type="entry name" value="4FE4S_FER_1"/>
    <property type="match status" value="2"/>
</dbReference>
<dbReference type="GO" id="GO:0005886">
    <property type="term" value="C:plasma membrane"/>
    <property type="evidence" value="ECO:0007669"/>
    <property type="project" value="TreeGrafter"/>
</dbReference>
<dbReference type="Gene3D" id="1.10.1060.10">
    <property type="entry name" value="Alpha-helical ferredoxin"/>
    <property type="match status" value="1"/>
</dbReference>
<dbReference type="KEGG" id="cthi:THC_1758"/>
<organism evidence="5 6">
    <name type="scientific">Caldimicrobium thiodismutans</name>
    <dbReference type="NCBI Taxonomy" id="1653476"/>
    <lineage>
        <taxon>Bacteria</taxon>
        <taxon>Pseudomonadati</taxon>
        <taxon>Thermodesulfobacteriota</taxon>
        <taxon>Thermodesulfobacteria</taxon>
        <taxon>Thermodesulfobacteriales</taxon>
        <taxon>Thermodesulfobacteriaceae</taxon>
        <taxon>Caldimicrobium</taxon>
    </lineage>
</organism>
<protein>
    <submittedName>
        <fullName evidence="5">4Fe-4S ferredoxin</fullName>
    </submittedName>
</protein>
<feature type="domain" description="4Fe-4S ferredoxin-type" evidence="4">
    <location>
        <begin position="58"/>
        <end position="89"/>
    </location>
</feature>
<dbReference type="RefSeq" id="WP_068516311.1">
    <property type="nucleotide sequence ID" value="NZ_AP014945.1"/>
</dbReference>
<evidence type="ECO:0000313" key="5">
    <source>
        <dbReference type="EMBL" id="BAU24118.1"/>
    </source>
</evidence>
<name>A0A0U4N496_9BACT</name>
<dbReference type="Gene3D" id="3.30.70.20">
    <property type="match status" value="1"/>
</dbReference>
<dbReference type="InterPro" id="IPR017896">
    <property type="entry name" value="4Fe4S_Fe-S-bd"/>
</dbReference>
<dbReference type="STRING" id="1653476.THC_1758"/>
<dbReference type="SUPFAM" id="SSF54862">
    <property type="entry name" value="4Fe-4S ferredoxins"/>
    <property type="match status" value="1"/>
</dbReference>
<keyword evidence="2" id="KW-0408">Iron</keyword>
<evidence type="ECO:0000256" key="1">
    <source>
        <dbReference type="ARBA" id="ARBA00022723"/>
    </source>
</evidence>